<evidence type="ECO:0000313" key="2">
    <source>
        <dbReference type="EMBL" id="CAF1416540.1"/>
    </source>
</evidence>
<evidence type="ECO:0000256" key="1">
    <source>
        <dbReference type="SAM" id="SignalP"/>
    </source>
</evidence>
<protein>
    <submittedName>
        <fullName evidence="2">Uncharacterized protein</fullName>
    </submittedName>
</protein>
<comment type="caution">
    <text evidence="2">The sequence shown here is derived from an EMBL/GenBank/DDBJ whole genome shotgun (WGS) entry which is preliminary data.</text>
</comment>
<sequence length="140" mass="16722">MITVNFTGLVFILFLCSTFCNSYPIENDENETNDDDVIEHYAIQHALSSHGHYPLMNKPIYIDIPSFSNRHNFELEEPYLDWPEKMRHTMENSREKRFWLFAKKDENDKELDLEANLNKQQNSLTQGLWRSGIVGRRRRR</sequence>
<dbReference type="EMBL" id="CAJOAY010000210">
    <property type="protein sequence ID" value="CAF3586370.1"/>
    <property type="molecule type" value="Genomic_DNA"/>
</dbReference>
<keyword evidence="1" id="KW-0732">Signal</keyword>
<dbReference type="Proteomes" id="UP000663891">
    <property type="component" value="Unassembled WGS sequence"/>
</dbReference>
<proteinExistence type="predicted"/>
<dbReference type="OrthoDB" id="10036194at2759"/>
<name>A0A815M4B8_9BILA</name>
<dbReference type="AlphaFoldDB" id="A0A815M4B8"/>
<evidence type="ECO:0000313" key="4">
    <source>
        <dbReference type="Proteomes" id="UP000663891"/>
    </source>
</evidence>
<feature type="signal peptide" evidence="1">
    <location>
        <begin position="1"/>
        <end position="22"/>
    </location>
</feature>
<dbReference type="EMBL" id="CAJNON010001013">
    <property type="protein sequence ID" value="CAF1416540.1"/>
    <property type="molecule type" value="Genomic_DNA"/>
</dbReference>
<reference evidence="2" key="1">
    <citation type="submission" date="2021-02" db="EMBL/GenBank/DDBJ databases">
        <authorList>
            <person name="Nowell W R."/>
        </authorList>
    </citation>
    <scope>NUCLEOTIDE SEQUENCE</scope>
</reference>
<accession>A0A815M4B8</accession>
<dbReference type="Proteomes" id="UP000663881">
    <property type="component" value="Unassembled WGS sequence"/>
</dbReference>
<gene>
    <name evidence="3" type="ORF">OKA104_LOCUS5878</name>
    <name evidence="2" type="ORF">VCS650_LOCUS37450</name>
</gene>
<evidence type="ECO:0000313" key="3">
    <source>
        <dbReference type="EMBL" id="CAF3586370.1"/>
    </source>
</evidence>
<organism evidence="2 4">
    <name type="scientific">Adineta steineri</name>
    <dbReference type="NCBI Taxonomy" id="433720"/>
    <lineage>
        <taxon>Eukaryota</taxon>
        <taxon>Metazoa</taxon>
        <taxon>Spiralia</taxon>
        <taxon>Gnathifera</taxon>
        <taxon>Rotifera</taxon>
        <taxon>Eurotatoria</taxon>
        <taxon>Bdelloidea</taxon>
        <taxon>Adinetida</taxon>
        <taxon>Adinetidae</taxon>
        <taxon>Adineta</taxon>
    </lineage>
</organism>
<feature type="chain" id="PRO_5036411984" evidence="1">
    <location>
        <begin position="23"/>
        <end position="140"/>
    </location>
</feature>